<dbReference type="OrthoDB" id="7837562at2759"/>
<dbReference type="Proteomes" id="UP000494256">
    <property type="component" value="Unassembled WGS sequence"/>
</dbReference>
<dbReference type="Gene3D" id="1.10.8.20">
    <property type="entry name" value="N-terminal domain of phosphatidylinositol transfer protein sec14p"/>
    <property type="match status" value="1"/>
</dbReference>
<dbReference type="CDD" id="cd00170">
    <property type="entry name" value="SEC14"/>
    <property type="match status" value="1"/>
</dbReference>
<evidence type="ECO:0000313" key="2">
    <source>
        <dbReference type="EMBL" id="CAB3244912.1"/>
    </source>
</evidence>
<dbReference type="EMBL" id="CADEBC010000522">
    <property type="protein sequence ID" value="CAB3244912.1"/>
    <property type="molecule type" value="Genomic_DNA"/>
</dbReference>
<dbReference type="AlphaFoldDB" id="A0A8S1AEW0"/>
<dbReference type="SMART" id="SM00516">
    <property type="entry name" value="SEC14"/>
    <property type="match status" value="1"/>
</dbReference>
<keyword evidence="4" id="KW-1185">Reference proteome</keyword>
<dbReference type="EMBL" id="CADEBD010000857">
    <property type="protein sequence ID" value="CAB3260526.1"/>
    <property type="molecule type" value="Genomic_DNA"/>
</dbReference>
<evidence type="ECO:0000313" key="4">
    <source>
        <dbReference type="Proteomes" id="UP000494106"/>
    </source>
</evidence>
<dbReference type="Gene3D" id="3.40.525.10">
    <property type="entry name" value="CRAL-TRIO lipid binding domain"/>
    <property type="match status" value="1"/>
</dbReference>
<name>A0A8S1AEW0_ARCPL</name>
<dbReference type="SUPFAM" id="SSF46938">
    <property type="entry name" value="CRAL/TRIO N-terminal domain"/>
    <property type="match status" value="1"/>
</dbReference>
<comment type="caution">
    <text evidence="2">The sequence shown here is derived from an EMBL/GenBank/DDBJ whole genome shotgun (WGS) entry which is preliminary data.</text>
</comment>
<proteinExistence type="predicted"/>
<dbReference type="Gene3D" id="1.20.5.1200">
    <property type="entry name" value="Alpha-tocopherol transfer"/>
    <property type="match status" value="1"/>
</dbReference>
<protein>
    <recommendedName>
        <fullName evidence="1">CRAL-TRIO domain-containing protein</fullName>
    </recommendedName>
</protein>
<dbReference type="Pfam" id="PF00650">
    <property type="entry name" value="CRAL_TRIO"/>
    <property type="match status" value="1"/>
</dbReference>
<dbReference type="PRINTS" id="PR00180">
    <property type="entry name" value="CRETINALDHBP"/>
</dbReference>
<evidence type="ECO:0000259" key="1">
    <source>
        <dbReference type="PROSITE" id="PS50191"/>
    </source>
</evidence>
<dbReference type="GO" id="GO:1902936">
    <property type="term" value="F:phosphatidylinositol bisphosphate binding"/>
    <property type="evidence" value="ECO:0007669"/>
    <property type="project" value="TreeGrafter"/>
</dbReference>
<dbReference type="GO" id="GO:0016020">
    <property type="term" value="C:membrane"/>
    <property type="evidence" value="ECO:0007669"/>
    <property type="project" value="TreeGrafter"/>
</dbReference>
<evidence type="ECO:0000313" key="3">
    <source>
        <dbReference type="EMBL" id="CAB3260526.1"/>
    </source>
</evidence>
<dbReference type="InterPro" id="IPR036865">
    <property type="entry name" value="CRAL-TRIO_dom_sf"/>
</dbReference>
<dbReference type="InterPro" id="IPR001251">
    <property type="entry name" value="CRAL-TRIO_dom"/>
</dbReference>
<organism evidence="2 4">
    <name type="scientific">Arctia plantaginis</name>
    <name type="common">Wood tiger moth</name>
    <name type="synonym">Phalaena plantaginis</name>
    <dbReference type="NCBI Taxonomy" id="874455"/>
    <lineage>
        <taxon>Eukaryota</taxon>
        <taxon>Metazoa</taxon>
        <taxon>Ecdysozoa</taxon>
        <taxon>Arthropoda</taxon>
        <taxon>Hexapoda</taxon>
        <taxon>Insecta</taxon>
        <taxon>Pterygota</taxon>
        <taxon>Neoptera</taxon>
        <taxon>Endopterygota</taxon>
        <taxon>Lepidoptera</taxon>
        <taxon>Glossata</taxon>
        <taxon>Ditrysia</taxon>
        <taxon>Noctuoidea</taxon>
        <taxon>Erebidae</taxon>
        <taxon>Arctiinae</taxon>
        <taxon>Arctia</taxon>
    </lineage>
</organism>
<evidence type="ECO:0000313" key="5">
    <source>
        <dbReference type="Proteomes" id="UP000494256"/>
    </source>
</evidence>
<dbReference type="PROSITE" id="PS50191">
    <property type="entry name" value="CRAL_TRIO"/>
    <property type="match status" value="1"/>
</dbReference>
<dbReference type="SUPFAM" id="SSF52087">
    <property type="entry name" value="CRAL/TRIO domain"/>
    <property type="match status" value="1"/>
</dbReference>
<dbReference type="Proteomes" id="UP000494106">
    <property type="component" value="Unassembled WGS sequence"/>
</dbReference>
<dbReference type="SMART" id="SM01100">
    <property type="entry name" value="CRAL_TRIO_N"/>
    <property type="match status" value="1"/>
</dbReference>
<reference evidence="4 5" key="1">
    <citation type="submission" date="2020-04" db="EMBL/GenBank/DDBJ databases">
        <authorList>
            <person name="Wallbank WR R."/>
            <person name="Pardo Diaz C."/>
            <person name="Kozak K."/>
            <person name="Martin S."/>
            <person name="Jiggins C."/>
            <person name="Moest M."/>
            <person name="Warren A I."/>
            <person name="Byers J.R.P. K."/>
            <person name="Montejo-Kovacevich G."/>
            <person name="Yen C E."/>
        </authorList>
    </citation>
    <scope>NUCLEOTIDE SEQUENCE [LARGE SCALE GENOMIC DNA]</scope>
</reference>
<sequence length="290" mass="33938">MPFIEIAFQAEVSRYEDSEFEEHARRICNEDPDTRSKVIEELRRLIRERGECNPRRLDDAYCLRFLRCRRFIPALAHKLMVRYEDFRRQNAYLYDCDAFALQKVKNVYGGTLPESPTNGRIILMRFGRWDVDSVPIEDVVRCALLMDEIAVMQPKLQILGVTIIVDLEGLNLRHVAQLTPTVASQIVALMGVSFPLANHCLHIINYNWLLHSIFYLFKQFMPKAVWNRVHFHGNDTSSLRKHIDPEYLPPEYGGHCQYLIATEDWIAKIDEYKDDFLVQELRSLGFTVKS</sequence>
<dbReference type="PANTHER" id="PTHR10174">
    <property type="entry name" value="ALPHA-TOCOPHEROL TRANSFER PROTEIN-RELATED"/>
    <property type="match status" value="1"/>
</dbReference>
<dbReference type="InterPro" id="IPR011074">
    <property type="entry name" value="CRAL/TRIO_N_dom"/>
</dbReference>
<gene>
    <name evidence="2" type="ORF">APLA_LOCUS10212</name>
    <name evidence="3" type="ORF">APLA_LOCUS17022</name>
</gene>
<feature type="domain" description="CRAL-TRIO" evidence="1">
    <location>
        <begin position="95"/>
        <end position="260"/>
    </location>
</feature>
<accession>A0A8S1AEW0</accession>
<dbReference type="InterPro" id="IPR036273">
    <property type="entry name" value="CRAL/TRIO_N_dom_sf"/>
</dbReference>
<dbReference type="PANTHER" id="PTHR10174:SF234">
    <property type="entry name" value="SD01558P"/>
    <property type="match status" value="1"/>
</dbReference>